<comment type="caution">
    <text evidence="2">The sequence shown here is derived from an EMBL/GenBank/DDBJ whole genome shotgun (WGS) entry which is preliminary data.</text>
</comment>
<evidence type="ECO:0000313" key="3">
    <source>
        <dbReference type="Proteomes" id="UP001597483"/>
    </source>
</evidence>
<organism evidence="2 3">
    <name type="scientific">Amycolatopsis silviterrae</name>
    <dbReference type="NCBI Taxonomy" id="1656914"/>
    <lineage>
        <taxon>Bacteria</taxon>
        <taxon>Bacillati</taxon>
        <taxon>Actinomycetota</taxon>
        <taxon>Actinomycetes</taxon>
        <taxon>Pseudonocardiales</taxon>
        <taxon>Pseudonocardiaceae</taxon>
        <taxon>Amycolatopsis</taxon>
    </lineage>
</organism>
<proteinExistence type="predicted"/>
<keyword evidence="3" id="KW-1185">Reference proteome</keyword>
<gene>
    <name evidence="2" type="ORF">ACFSVL_21985</name>
</gene>
<keyword evidence="1" id="KW-0472">Membrane</keyword>
<protein>
    <recommendedName>
        <fullName evidence="4">ABC transporter permease</fullName>
    </recommendedName>
</protein>
<reference evidence="3" key="1">
    <citation type="journal article" date="2019" name="Int. J. Syst. Evol. Microbiol.">
        <title>The Global Catalogue of Microorganisms (GCM) 10K type strain sequencing project: providing services to taxonomists for standard genome sequencing and annotation.</title>
        <authorList>
            <consortium name="The Broad Institute Genomics Platform"/>
            <consortium name="The Broad Institute Genome Sequencing Center for Infectious Disease"/>
            <person name="Wu L."/>
            <person name="Ma J."/>
        </authorList>
    </citation>
    <scope>NUCLEOTIDE SEQUENCE [LARGE SCALE GENOMIC DNA]</scope>
    <source>
        <strain evidence="3">CGMCC 4.7641</strain>
    </source>
</reference>
<sequence length="320" mass="33491">MRLILSLLFAGILLAIPAVVLVDAVLEQETRSETAADRVGTSFAWPDRPQAADPETTLRILGEATAATGTTVVRTAVTDQADRKRITHYVLMGGDRTALFDEFSLARGRWLSPAETRGGSATVSSARSGVGAPAVFANRYELTFAPLRRAFDALPTSGRYVVEGPATERFLSIVSQRLVDAGVTGLTVGDLTADHGGTAPESGPGLRILAYLLAGAATVVIAFRLLREGKRIGVLRLIGHPAPRIWYEVVGRTQIITVLAGLGACAAVVLAVPGADTSFLYTLAAAVAPVMAAGFAATAGLGLFVVNRVRISDLVKGSLQ</sequence>
<evidence type="ECO:0008006" key="4">
    <source>
        <dbReference type="Google" id="ProtNLM"/>
    </source>
</evidence>
<evidence type="ECO:0000313" key="2">
    <source>
        <dbReference type="EMBL" id="MFD2470072.1"/>
    </source>
</evidence>
<feature type="transmembrane region" description="Helical" evidence="1">
    <location>
        <begin position="208"/>
        <end position="226"/>
    </location>
</feature>
<feature type="transmembrane region" description="Helical" evidence="1">
    <location>
        <begin position="255"/>
        <end position="273"/>
    </location>
</feature>
<keyword evidence="1" id="KW-1133">Transmembrane helix</keyword>
<dbReference type="RefSeq" id="WP_378306980.1">
    <property type="nucleotide sequence ID" value="NZ_JBHUKS010000015.1"/>
</dbReference>
<name>A0ABW5HBD7_9PSEU</name>
<dbReference type="Proteomes" id="UP001597483">
    <property type="component" value="Unassembled WGS sequence"/>
</dbReference>
<feature type="transmembrane region" description="Helical" evidence="1">
    <location>
        <begin position="279"/>
        <end position="306"/>
    </location>
</feature>
<evidence type="ECO:0000256" key="1">
    <source>
        <dbReference type="SAM" id="Phobius"/>
    </source>
</evidence>
<keyword evidence="1" id="KW-0812">Transmembrane</keyword>
<dbReference type="EMBL" id="JBHUKS010000015">
    <property type="protein sequence ID" value="MFD2470072.1"/>
    <property type="molecule type" value="Genomic_DNA"/>
</dbReference>
<accession>A0ABW5HBD7</accession>